<evidence type="ECO:0000313" key="4">
    <source>
        <dbReference type="EMBL" id="SVD81295.1"/>
    </source>
</evidence>
<dbReference type="InterPro" id="IPR023584">
    <property type="entry name" value="Ribosome_recyc_fac_dom"/>
</dbReference>
<feature type="non-terminal residue" evidence="4">
    <location>
        <position position="57"/>
    </location>
</feature>
<dbReference type="AlphaFoldDB" id="A0A382YEM6"/>
<organism evidence="4">
    <name type="scientific">marine metagenome</name>
    <dbReference type="NCBI Taxonomy" id="408172"/>
    <lineage>
        <taxon>unclassified sequences</taxon>
        <taxon>metagenomes</taxon>
        <taxon>ecological metagenomes</taxon>
    </lineage>
</organism>
<dbReference type="GO" id="GO:0006412">
    <property type="term" value="P:translation"/>
    <property type="evidence" value="ECO:0007669"/>
    <property type="project" value="UniProtKB-KW"/>
</dbReference>
<dbReference type="PANTHER" id="PTHR20982:SF3">
    <property type="entry name" value="MITOCHONDRIAL RIBOSOME RECYCLING FACTOR PSEUDO 1"/>
    <property type="match status" value="1"/>
</dbReference>
<feature type="domain" description="Ribosome recycling factor" evidence="3">
    <location>
        <begin position="10"/>
        <end position="57"/>
    </location>
</feature>
<keyword evidence="2" id="KW-0648">Protein biosynthesis</keyword>
<dbReference type="InterPro" id="IPR036191">
    <property type="entry name" value="RRF_sf"/>
</dbReference>
<reference evidence="4" key="1">
    <citation type="submission" date="2018-05" db="EMBL/GenBank/DDBJ databases">
        <authorList>
            <person name="Lanie J.A."/>
            <person name="Ng W.-L."/>
            <person name="Kazmierczak K.M."/>
            <person name="Andrzejewski T.M."/>
            <person name="Davidsen T.M."/>
            <person name="Wayne K.J."/>
            <person name="Tettelin H."/>
            <person name="Glass J.I."/>
            <person name="Rusch D."/>
            <person name="Podicherti R."/>
            <person name="Tsui H.-C.T."/>
            <person name="Winkler M.E."/>
        </authorList>
    </citation>
    <scope>NUCLEOTIDE SEQUENCE</scope>
</reference>
<proteinExistence type="inferred from homology"/>
<dbReference type="InterPro" id="IPR002661">
    <property type="entry name" value="Ribosome_recyc_fac"/>
</dbReference>
<dbReference type="EMBL" id="UINC01174928">
    <property type="protein sequence ID" value="SVD81295.1"/>
    <property type="molecule type" value="Genomic_DNA"/>
</dbReference>
<protein>
    <recommendedName>
        <fullName evidence="3">Ribosome recycling factor domain-containing protein</fullName>
    </recommendedName>
</protein>
<dbReference type="Pfam" id="PF01765">
    <property type="entry name" value="RRF"/>
    <property type="match status" value="1"/>
</dbReference>
<dbReference type="PANTHER" id="PTHR20982">
    <property type="entry name" value="RIBOSOME RECYCLING FACTOR"/>
    <property type="match status" value="1"/>
</dbReference>
<gene>
    <name evidence="4" type="ORF">METZ01_LOCUS434149</name>
</gene>
<accession>A0A382YEM6</accession>
<dbReference type="Gene3D" id="3.30.1360.40">
    <property type="match status" value="1"/>
</dbReference>
<dbReference type="SUPFAM" id="SSF55194">
    <property type="entry name" value="Ribosome recycling factor, RRF"/>
    <property type="match status" value="1"/>
</dbReference>
<dbReference type="GO" id="GO:0043023">
    <property type="term" value="F:ribosomal large subunit binding"/>
    <property type="evidence" value="ECO:0007669"/>
    <property type="project" value="TreeGrafter"/>
</dbReference>
<sequence length="57" mass="6483">MDKTYDVFIKELSSLRTGRANTNMLDLVKIDVYGQKMPINQLASITTPEPRTINIQV</sequence>
<name>A0A382YEM6_9ZZZZ</name>
<evidence type="ECO:0000259" key="3">
    <source>
        <dbReference type="Pfam" id="PF01765"/>
    </source>
</evidence>
<evidence type="ECO:0000256" key="2">
    <source>
        <dbReference type="ARBA" id="ARBA00022917"/>
    </source>
</evidence>
<evidence type="ECO:0000256" key="1">
    <source>
        <dbReference type="ARBA" id="ARBA00005912"/>
    </source>
</evidence>
<comment type="similarity">
    <text evidence="1">Belongs to the RRF family.</text>
</comment>